<sequence>MAAVASAARQSANNSPHMNAKSITNSPRTTTRSSLQNSEVAKKDSSTANGSKSDTTANKQAEADNKGASAPANAPLAPPPKPNQNGGQDYFSGTHNASNLTKEVNPFDDAFRNPAETPGKSQLPGITSLTSPASLLPNNTPGWPGSLRSGPLSPAMLAGPTGNTSDYFSSDHFGGSFPTPNESSLRTGLTPGGTGSMFPQPSPNSQALLQQLHAGGATPGTLDFHRTAMAARAQHNQTNTYNSAQNVASSLPAQNPNIQPDLDSKPYNPNNSSAHQDSHDPFGSHQTNDAANGLFMLAQAGGQRGSQSNFGAQQQSQSQQQSQQPQQAQSQQPLAYQPSAQEKRAAKVGSIGSNISANTEAHDGQFSDDQKPAAGRNGRGKKASATKPAPANKRKTEDTPVKNAATKKQRANSMVEPASEPEDEEMDDQDEIGADGRKMTDEEKRKNFLERNRVAALKCRQRKKQWLANLQHKVEVFTSENDALATTVTSLREEIVGLKTLLLAHKDCPVSQAQGISGMAMQQIAGTDSGHNFANPYGMAMNQGGPGMSQGQMHRR</sequence>
<keyword evidence="4" id="KW-0804">Transcription</keyword>
<evidence type="ECO:0000313" key="9">
    <source>
        <dbReference type="RefSeq" id="XP_033462632.1"/>
    </source>
</evidence>
<evidence type="ECO:0000256" key="6">
    <source>
        <dbReference type="SAM" id="MobiDB-lite"/>
    </source>
</evidence>
<dbReference type="InterPro" id="IPR021756">
    <property type="entry name" value="TF_Aft1_HRR"/>
</dbReference>
<reference evidence="9" key="2">
    <citation type="submission" date="2020-04" db="EMBL/GenBank/DDBJ databases">
        <authorList>
            <consortium name="NCBI Genome Project"/>
        </authorList>
    </citation>
    <scope>NUCLEOTIDE SEQUENCE</scope>
    <source>
        <strain evidence="9">CBS 342.82</strain>
    </source>
</reference>
<dbReference type="InterPro" id="IPR004827">
    <property type="entry name" value="bZIP"/>
</dbReference>
<protein>
    <recommendedName>
        <fullName evidence="7">BZIP domain-containing protein</fullName>
    </recommendedName>
</protein>
<dbReference type="OrthoDB" id="295274at2759"/>
<reference evidence="9" key="3">
    <citation type="submission" date="2025-08" db="UniProtKB">
        <authorList>
            <consortium name="RefSeq"/>
        </authorList>
    </citation>
    <scope>IDENTIFICATION</scope>
    <source>
        <strain evidence="9">CBS 342.82</strain>
    </source>
</reference>
<dbReference type="PRINTS" id="PR00043">
    <property type="entry name" value="LEUZIPPRJUN"/>
</dbReference>
<dbReference type="CDD" id="cd14687">
    <property type="entry name" value="bZIP_ATF2"/>
    <property type="match status" value="1"/>
</dbReference>
<dbReference type="RefSeq" id="XP_033462632.1">
    <property type="nucleotide sequence ID" value="XM_033604329.1"/>
</dbReference>
<feature type="compositionally biased region" description="Low complexity" evidence="6">
    <location>
        <begin position="1"/>
        <end position="15"/>
    </location>
</feature>
<reference evidence="9" key="1">
    <citation type="submission" date="2020-01" db="EMBL/GenBank/DDBJ databases">
        <authorList>
            <consortium name="DOE Joint Genome Institute"/>
            <person name="Haridas S."/>
            <person name="Albert R."/>
            <person name="Binder M."/>
            <person name="Bloem J."/>
            <person name="Labutti K."/>
            <person name="Salamov A."/>
            <person name="Andreopoulos B."/>
            <person name="Baker S.E."/>
            <person name="Barry K."/>
            <person name="Bills G."/>
            <person name="Bluhm B.H."/>
            <person name="Cannon C."/>
            <person name="Castanera R."/>
            <person name="Culley D.E."/>
            <person name="Daum C."/>
            <person name="Ezra D."/>
            <person name="Gonzalez J.B."/>
            <person name="Henrissat B."/>
            <person name="Kuo A."/>
            <person name="Liang C."/>
            <person name="Lipzen A."/>
            <person name="Lutzoni F."/>
            <person name="Magnuson J."/>
            <person name="Mondo S."/>
            <person name="Nolan M."/>
            <person name="Ohm R."/>
            <person name="Pangilinan J."/>
            <person name="Park H.-J."/>
            <person name="Ramirez L."/>
            <person name="Alfaro M."/>
            <person name="Sun H."/>
            <person name="Tritt A."/>
            <person name="Yoshinaga Y."/>
            <person name="Zwiers L.-H."/>
            <person name="Turgeon B.G."/>
            <person name="Goodwin S.B."/>
            <person name="Spatafora J.W."/>
            <person name="Crous P.W."/>
            <person name="Grigoriev I.V."/>
        </authorList>
    </citation>
    <scope>NUCLEOTIDE SEQUENCE</scope>
    <source>
        <strain evidence="9">CBS 342.82</strain>
    </source>
</reference>
<organism evidence="9">
    <name type="scientific">Dissoconium aciculare CBS 342.82</name>
    <dbReference type="NCBI Taxonomy" id="1314786"/>
    <lineage>
        <taxon>Eukaryota</taxon>
        <taxon>Fungi</taxon>
        <taxon>Dikarya</taxon>
        <taxon>Ascomycota</taxon>
        <taxon>Pezizomycotina</taxon>
        <taxon>Dothideomycetes</taxon>
        <taxon>Dothideomycetidae</taxon>
        <taxon>Mycosphaerellales</taxon>
        <taxon>Dissoconiaceae</taxon>
        <taxon>Dissoconium</taxon>
    </lineage>
</organism>
<dbReference type="InterPro" id="IPR021755">
    <property type="entry name" value="TF_Aft1_HRA"/>
</dbReference>
<dbReference type="InterPro" id="IPR051027">
    <property type="entry name" value="bZIP_transcription_factors"/>
</dbReference>
<dbReference type="Proteomes" id="UP000504637">
    <property type="component" value="Unplaced"/>
</dbReference>
<evidence type="ECO:0000256" key="5">
    <source>
        <dbReference type="ARBA" id="ARBA00023242"/>
    </source>
</evidence>
<keyword evidence="2" id="KW-0805">Transcription regulation</keyword>
<evidence type="ECO:0000256" key="4">
    <source>
        <dbReference type="ARBA" id="ARBA00023163"/>
    </source>
</evidence>
<feature type="region of interest" description="Disordered" evidence="6">
    <location>
        <begin position="302"/>
        <end position="444"/>
    </location>
</feature>
<evidence type="ECO:0000256" key="1">
    <source>
        <dbReference type="ARBA" id="ARBA00004123"/>
    </source>
</evidence>
<keyword evidence="8" id="KW-1185">Reference proteome</keyword>
<feature type="compositionally biased region" description="Polar residues" evidence="6">
    <location>
        <begin position="83"/>
        <end position="102"/>
    </location>
</feature>
<accession>A0A6J3MC50</accession>
<dbReference type="GO" id="GO:0003677">
    <property type="term" value="F:DNA binding"/>
    <property type="evidence" value="ECO:0007669"/>
    <property type="project" value="UniProtKB-KW"/>
</dbReference>
<feature type="compositionally biased region" description="Polar residues" evidence="6">
    <location>
        <begin position="124"/>
        <end position="141"/>
    </location>
</feature>
<gene>
    <name evidence="9" type="ORF">K489DRAFT_378127</name>
</gene>
<feature type="compositionally biased region" description="Polar residues" evidence="6">
    <location>
        <begin position="21"/>
        <end position="39"/>
    </location>
</feature>
<feature type="domain" description="BZIP" evidence="7">
    <location>
        <begin position="442"/>
        <end position="505"/>
    </location>
</feature>
<feature type="compositionally biased region" description="Polar residues" evidence="6">
    <location>
        <begin position="46"/>
        <end position="59"/>
    </location>
</feature>
<dbReference type="SMART" id="SM00338">
    <property type="entry name" value="BRLZ"/>
    <property type="match status" value="1"/>
</dbReference>
<evidence type="ECO:0000259" key="7">
    <source>
        <dbReference type="PROSITE" id="PS50217"/>
    </source>
</evidence>
<dbReference type="InterPro" id="IPR046347">
    <property type="entry name" value="bZIP_sf"/>
</dbReference>
<dbReference type="GO" id="GO:0005634">
    <property type="term" value="C:nucleus"/>
    <property type="evidence" value="ECO:0007669"/>
    <property type="project" value="UniProtKB-SubCell"/>
</dbReference>
<feature type="compositionally biased region" description="Polar residues" evidence="6">
    <location>
        <begin position="197"/>
        <end position="206"/>
    </location>
</feature>
<dbReference type="GeneID" id="54362129"/>
<dbReference type="GO" id="GO:0003700">
    <property type="term" value="F:DNA-binding transcription factor activity"/>
    <property type="evidence" value="ECO:0007669"/>
    <property type="project" value="InterPro"/>
</dbReference>
<evidence type="ECO:0000256" key="2">
    <source>
        <dbReference type="ARBA" id="ARBA00023015"/>
    </source>
</evidence>
<dbReference type="Gene3D" id="1.20.5.170">
    <property type="match status" value="1"/>
</dbReference>
<dbReference type="Pfam" id="PF11786">
    <property type="entry name" value="Aft1_HRA"/>
    <property type="match status" value="1"/>
</dbReference>
<feature type="region of interest" description="Disordered" evidence="6">
    <location>
        <begin position="250"/>
        <end position="289"/>
    </location>
</feature>
<dbReference type="PANTHER" id="PTHR19304">
    <property type="entry name" value="CYCLIC-AMP RESPONSE ELEMENT BINDING PROTEIN"/>
    <property type="match status" value="1"/>
</dbReference>
<feature type="compositionally biased region" description="Basic and acidic residues" evidence="6">
    <location>
        <begin position="434"/>
        <end position="444"/>
    </location>
</feature>
<evidence type="ECO:0000256" key="3">
    <source>
        <dbReference type="ARBA" id="ARBA00023125"/>
    </source>
</evidence>
<dbReference type="Pfam" id="PF11785">
    <property type="entry name" value="Aft1_OSA"/>
    <property type="match status" value="1"/>
</dbReference>
<feature type="compositionally biased region" description="Acidic residues" evidence="6">
    <location>
        <begin position="419"/>
        <end position="433"/>
    </location>
</feature>
<proteinExistence type="predicted"/>
<evidence type="ECO:0000313" key="8">
    <source>
        <dbReference type="Proteomes" id="UP000504637"/>
    </source>
</evidence>
<name>A0A6J3MC50_9PEZI</name>
<dbReference type="PROSITE" id="PS50217">
    <property type="entry name" value="BZIP"/>
    <property type="match status" value="1"/>
</dbReference>
<keyword evidence="3" id="KW-0238">DNA-binding</keyword>
<dbReference type="InterPro" id="IPR020956">
    <property type="entry name" value="TF_Aft1_OSM"/>
</dbReference>
<dbReference type="SUPFAM" id="SSF57959">
    <property type="entry name" value="Leucine zipper domain"/>
    <property type="match status" value="1"/>
</dbReference>
<comment type="subcellular location">
    <subcellularLocation>
        <location evidence="1">Nucleus</location>
    </subcellularLocation>
</comment>
<dbReference type="FunFam" id="1.20.5.170:FF:000053">
    <property type="entry name" value="BZIP transcription factor AtfA"/>
    <property type="match status" value="1"/>
</dbReference>
<feature type="compositionally biased region" description="Polar residues" evidence="6">
    <location>
        <begin position="178"/>
        <end position="187"/>
    </location>
</feature>
<dbReference type="Pfam" id="PF11787">
    <property type="entry name" value="Aft1_HRR"/>
    <property type="match status" value="1"/>
</dbReference>
<feature type="compositionally biased region" description="Basic and acidic residues" evidence="6">
    <location>
        <begin position="360"/>
        <end position="371"/>
    </location>
</feature>
<keyword evidence="5" id="KW-0539">Nucleus</keyword>
<feature type="compositionally biased region" description="Low complexity" evidence="6">
    <location>
        <begin position="312"/>
        <end position="340"/>
    </location>
</feature>
<dbReference type="AlphaFoldDB" id="A0A6J3MC50"/>
<dbReference type="InterPro" id="IPR002112">
    <property type="entry name" value="Leuzip_Jun"/>
</dbReference>
<dbReference type="Pfam" id="PF00170">
    <property type="entry name" value="bZIP_1"/>
    <property type="match status" value="1"/>
</dbReference>
<feature type="region of interest" description="Disordered" evidence="6">
    <location>
        <begin position="1"/>
        <end position="206"/>
    </location>
</feature>